<dbReference type="Proteomes" id="UP000077684">
    <property type="component" value="Unassembled WGS sequence"/>
</dbReference>
<evidence type="ECO:0000313" key="2">
    <source>
        <dbReference type="EMBL" id="KAE8242786.1"/>
    </source>
</evidence>
<keyword evidence="3" id="KW-1185">Reference proteome</keyword>
<name>A0A8X7SUV3_9BASI</name>
<dbReference type="EMBL" id="LWDE02001036">
    <property type="protein sequence ID" value="KAE8242786.1"/>
    <property type="molecule type" value="Genomic_DNA"/>
</dbReference>
<comment type="caution">
    <text evidence="2">The sequence shown here is derived from an EMBL/GenBank/DDBJ whole genome shotgun (WGS) entry which is preliminary data.</text>
</comment>
<evidence type="ECO:0000313" key="3">
    <source>
        <dbReference type="Proteomes" id="UP000077684"/>
    </source>
</evidence>
<organism evidence="2 3">
    <name type="scientific">Tilletia controversa</name>
    <name type="common">dwarf bunt fungus</name>
    <dbReference type="NCBI Taxonomy" id="13291"/>
    <lineage>
        <taxon>Eukaryota</taxon>
        <taxon>Fungi</taxon>
        <taxon>Dikarya</taxon>
        <taxon>Basidiomycota</taxon>
        <taxon>Ustilaginomycotina</taxon>
        <taxon>Exobasidiomycetes</taxon>
        <taxon>Tilletiales</taxon>
        <taxon>Tilletiaceae</taxon>
        <taxon>Tilletia</taxon>
    </lineage>
</organism>
<feature type="region of interest" description="Disordered" evidence="1">
    <location>
        <begin position="1"/>
        <end position="69"/>
    </location>
</feature>
<dbReference type="AlphaFoldDB" id="A0A8X7SUV3"/>
<reference evidence="2" key="1">
    <citation type="submission" date="2016-04" db="EMBL/GenBank/DDBJ databases">
        <authorList>
            <person name="Nguyen H.D."/>
            <person name="Samba Siva P."/>
            <person name="Cullis J."/>
            <person name="Levesque C.A."/>
            <person name="Hambleton S."/>
        </authorList>
    </citation>
    <scope>NUCLEOTIDE SEQUENCE</scope>
    <source>
        <strain evidence="2">DAOMC 236426</strain>
    </source>
</reference>
<feature type="compositionally biased region" description="Acidic residues" evidence="1">
    <location>
        <begin position="51"/>
        <end position="61"/>
    </location>
</feature>
<feature type="compositionally biased region" description="Polar residues" evidence="1">
    <location>
        <begin position="1"/>
        <end position="11"/>
    </location>
</feature>
<accession>A0A8X7SUV3</accession>
<proteinExistence type="predicted"/>
<evidence type="ECO:0000256" key="1">
    <source>
        <dbReference type="SAM" id="MobiDB-lite"/>
    </source>
</evidence>
<sequence>MSQASNWSVLDNSPVPARRTDVAHAAASDGRRDSTISPAPQPRQKRTLVDLENEDDEDDDTPSQINNLPSEMQTWAVSVGLKKKAIAELVRFGLLFQAEEDVDLCPLWRYRAHGQMLLLTQLSDAGIRETKRLREDVLPVLKRTKSMVTRIEGDVKELRKAAESKLTEADQLGIHQIAASVFFSADVQTYSEQGDLPRVVSIFLERNPELISPAFAERYKTAEVHFLALISSHIKKKCNNLRSHTRDKIHWSLGVDANKPKLDLYTLYTKLTKSYKVPITKERILRLAYLRKFAAKTNPREVDGDPVDGWWEQVDQSVMKLLSTTRRDAEKGRRILNATYEVDKANFGDFARQEKWISKAGSNDAEISSAFSKAANQN</sequence>
<reference evidence="2" key="2">
    <citation type="journal article" date="2019" name="IMA Fungus">
        <title>Genome sequencing and comparison of five Tilletia species to identify candidate genes for the detection of regulated species infecting wheat.</title>
        <authorList>
            <person name="Nguyen H.D.T."/>
            <person name="Sultana T."/>
            <person name="Kesanakurti P."/>
            <person name="Hambleton S."/>
        </authorList>
    </citation>
    <scope>NUCLEOTIDE SEQUENCE</scope>
    <source>
        <strain evidence="2">DAOMC 236426</strain>
    </source>
</reference>
<protein>
    <submittedName>
        <fullName evidence="2">Uncharacterized protein</fullName>
    </submittedName>
</protein>
<gene>
    <name evidence="2" type="ORF">A4X06_0g6763</name>
</gene>